<dbReference type="RefSeq" id="WP_175505164.1">
    <property type="nucleotide sequence ID" value="NZ_CP054840.1"/>
</dbReference>
<proteinExistence type="predicted"/>
<name>A0A6N1X4H2_9BURK</name>
<evidence type="ECO:0000313" key="3">
    <source>
        <dbReference type="Proteomes" id="UP000509579"/>
    </source>
</evidence>
<evidence type="ECO:0000313" key="2">
    <source>
        <dbReference type="EMBL" id="QKV54364.1"/>
    </source>
</evidence>
<sequence length="247" mass="26897">MSTRNHDTPESSLVRPLLEAGGLWLLIVLSGVLLIAGLLDHWRQQELQALERAQFELTLLEVQGELEADLSLGRELEYNPRIQGLLLSRLHNDAQLYSLEVLDPDGRALFSTDRGTIGELLPPEALAAARQGAALRRPWNASIGATPAMGIDIRTPFGETAGHASATYASRAAGPLSSRIQTRPLLFALLATALGGMAAIWLATLAQRRLQRTQRSGRMAQIEARLAATGQRLDEGSERLDAVERIE</sequence>
<gene>
    <name evidence="2" type="ORF">HUK68_16420</name>
</gene>
<keyword evidence="1" id="KW-0812">Transmembrane</keyword>
<dbReference type="Proteomes" id="UP000509579">
    <property type="component" value="Chromosome"/>
</dbReference>
<keyword evidence="1" id="KW-1133">Transmembrane helix</keyword>
<accession>A0A6N1X4H2</accession>
<evidence type="ECO:0000256" key="1">
    <source>
        <dbReference type="SAM" id="Phobius"/>
    </source>
</evidence>
<keyword evidence="1" id="KW-0472">Membrane</keyword>
<feature type="transmembrane region" description="Helical" evidence="1">
    <location>
        <begin position="20"/>
        <end position="39"/>
    </location>
</feature>
<reference evidence="2 3" key="1">
    <citation type="submission" date="2020-06" db="EMBL/GenBank/DDBJ databases">
        <title>Acidovorax antarctica sp. nov., isolated from Corinth ice sheet soil, Antarctic Fields Peninsula.</title>
        <authorList>
            <person name="Xu Q."/>
            <person name="Peng F."/>
        </authorList>
    </citation>
    <scope>NUCLEOTIDE SEQUENCE [LARGE SCALE GENOMIC DNA]</scope>
    <source>
        <strain evidence="2 3">16-35-5</strain>
    </source>
</reference>
<organism evidence="2 3">
    <name type="scientific">Comamonas antarctica</name>
    <dbReference type="NCBI Taxonomy" id="2743470"/>
    <lineage>
        <taxon>Bacteria</taxon>
        <taxon>Pseudomonadati</taxon>
        <taxon>Pseudomonadota</taxon>
        <taxon>Betaproteobacteria</taxon>
        <taxon>Burkholderiales</taxon>
        <taxon>Comamonadaceae</taxon>
        <taxon>Comamonas</taxon>
    </lineage>
</organism>
<dbReference type="EMBL" id="CP054840">
    <property type="protein sequence ID" value="QKV54364.1"/>
    <property type="molecule type" value="Genomic_DNA"/>
</dbReference>
<feature type="transmembrane region" description="Helical" evidence="1">
    <location>
        <begin position="185"/>
        <end position="206"/>
    </location>
</feature>
<dbReference type="AlphaFoldDB" id="A0A6N1X4H2"/>
<protein>
    <submittedName>
        <fullName evidence="2">Uncharacterized protein</fullName>
    </submittedName>
</protein>
<keyword evidence="3" id="KW-1185">Reference proteome</keyword>
<dbReference type="KEGG" id="aant:HUK68_16420"/>